<feature type="region of interest" description="Disordered" evidence="2">
    <location>
        <begin position="85"/>
        <end position="148"/>
    </location>
</feature>
<dbReference type="PANTHER" id="PTHR48081">
    <property type="entry name" value="AB HYDROLASE SUPERFAMILY PROTEIN C4A8.06C"/>
    <property type="match status" value="1"/>
</dbReference>
<dbReference type="GO" id="GO:0016787">
    <property type="term" value="F:hydrolase activity"/>
    <property type="evidence" value="ECO:0007669"/>
    <property type="project" value="UniProtKB-KW"/>
</dbReference>
<accession>A0A433JR98</accession>
<evidence type="ECO:0000256" key="1">
    <source>
        <dbReference type="ARBA" id="ARBA00022801"/>
    </source>
</evidence>
<dbReference type="EMBL" id="RZGZ01000002">
    <property type="protein sequence ID" value="RUR00873.1"/>
    <property type="molecule type" value="Genomic_DNA"/>
</dbReference>
<dbReference type="OrthoDB" id="9803828at2"/>
<feature type="compositionally biased region" description="Polar residues" evidence="2">
    <location>
        <begin position="110"/>
        <end position="122"/>
    </location>
</feature>
<feature type="region of interest" description="Disordered" evidence="2">
    <location>
        <begin position="1"/>
        <end position="21"/>
    </location>
</feature>
<comment type="caution">
    <text evidence="4">The sequence shown here is derived from an EMBL/GenBank/DDBJ whole genome shotgun (WGS) entry which is preliminary data.</text>
</comment>
<organism evidence="4 5">
    <name type="scientific">Labedella endophytica</name>
    <dbReference type="NCBI Taxonomy" id="1523160"/>
    <lineage>
        <taxon>Bacteria</taxon>
        <taxon>Bacillati</taxon>
        <taxon>Actinomycetota</taxon>
        <taxon>Actinomycetes</taxon>
        <taxon>Micrococcales</taxon>
        <taxon>Microbacteriaceae</taxon>
        <taxon>Labedella</taxon>
    </lineage>
</organism>
<evidence type="ECO:0000313" key="5">
    <source>
        <dbReference type="Proteomes" id="UP000274909"/>
    </source>
</evidence>
<feature type="domain" description="Alpha/beta hydrolase fold-3" evidence="3">
    <location>
        <begin position="208"/>
        <end position="416"/>
    </location>
</feature>
<sequence>MPGVGARPTLGQGPADDRWPTVDWRIARSRRPAPTRTGGPVPLDPFFADRLRTHRAYLVRSTLQGFAKSRGWPWLSRLAVKIAPPPATPRPQGSAAPSAAASEKSGVGTAVTQGQSPGSTQKEPAKKTAPAKPKKKPKKKPTRAAHRKAAIAWDAKELAAVGQAGPDVRIEEHTVAVAGRPDVRVRIYYPELVGDPQQDDPRSVPATLAFYGGGFRIGGIDYPTTDAGFRLRAVDAGIAVVAVDYALAPEHKFPTAVEQGVAALGWLADNAEGLGIDPARLAISGISAGGNIAASVALANRDGRNVPLRLQLLEVPVVDLTGRHIDFAPTRAMGVPTIFAIREMRSVARTYLRESADAKNPLASPLLAGSHAGLPPAHILTAEFDALRGEGAAYGAKIRDAGGEATVVRYLGMTHDTPVFLGAVPAARRWHRDVVTALRTLHGD</sequence>
<proteinExistence type="predicted"/>
<gene>
    <name evidence="4" type="ORF">ELQ94_04825</name>
</gene>
<feature type="compositionally biased region" description="Basic residues" evidence="2">
    <location>
        <begin position="132"/>
        <end position="148"/>
    </location>
</feature>
<protein>
    <submittedName>
        <fullName evidence="4">Alpha/beta hydrolase</fullName>
    </submittedName>
</protein>
<keyword evidence="5" id="KW-1185">Reference proteome</keyword>
<keyword evidence="1 4" id="KW-0378">Hydrolase</keyword>
<dbReference type="AlphaFoldDB" id="A0A433JR98"/>
<dbReference type="Pfam" id="PF07859">
    <property type="entry name" value="Abhydrolase_3"/>
    <property type="match status" value="1"/>
</dbReference>
<dbReference type="SUPFAM" id="SSF53474">
    <property type="entry name" value="alpha/beta-Hydrolases"/>
    <property type="match status" value="1"/>
</dbReference>
<reference evidence="4 5" key="1">
    <citation type="submission" date="2018-12" db="EMBL/GenBank/DDBJ databases">
        <authorList>
            <person name="Li F."/>
        </authorList>
    </citation>
    <scope>NUCLEOTIDE SEQUENCE [LARGE SCALE GENOMIC DNA]</scope>
    <source>
        <strain evidence="4 5">EGI 6500705</strain>
    </source>
</reference>
<dbReference type="InterPro" id="IPR013094">
    <property type="entry name" value="AB_hydrolase_3"/>
</dbReference>
<evidence type="ECO:0000259" key="3">
    <source>
        <dbReference type="Pfam" id="PF07859"/>
    </source>
</evidence>
<dbReference type="Proteomes" id="UP000274909">
    <property type="component" value="Unassembled WGS sequence"/>
</dbReference>
<evidence type="ECO:0000313" key="4">
    <source>
        <dbReference type="EMBL" id="RUR00873.1"/>
    </source>
</evidence>
<name>A0A433JR98_9MICO</name>
<dbReference type="PANTHER" id="PTHR48081:SF8">
    <property type="entry name" value="ALPHA_BETA HYDROLASE FOLD-3 DOMAIN-CONTAINING PROTEIN-RELATED"/>
    <property type="match status" value="1"/>
</dbReference>
<dbReference type="InterPro" id="IPR029058">
    <property type="entry name" value="AB_hydrolase_fold"/>
</dbReference>
<dbReference type="InterPro" id="IPR050300">
    <property type="entry name" value="GDXG_lipolytic_enzyme"/>
</dbReference>
<dbReference type="Gene3D" id="3.40.50.1820">
    <property type="entry name" value="alpha/beta hydrolase"/>
    <property type="match status" value="1"/>
</dbReference>
<evidence type="ECO:0000256" key="2">
    <source>
        <dbReference type="SAM" id="MobiDB-lite"/>
    </source>
</evidence>